<gene>
    <name evidence="2" type="ORF">GCM10008090_03070</name>
</gene>
<reference evidence="2" key="2">
    <citation type="submission" date="2020-09" db="EMBL/GenBank/DDBJ databases">
        <authorList>
            <person name="Sun Q."/>
            <person name="Kim S."/>
        </authorList>
    </citation>
    <scope>NUCLEOTIDE SEQUENCE</scope>
    <source>
        <strain evidence="2">KCTC 12711</strain>
    </source>
</reference>
<dbReference type="SUPFAM" id="SSF49354">
    <property type="entry name" value="PapD-like"/>
    <property type="match status" value="1"/>
</dbReference>
<dbReference type="PANTHER" id="PTHR30251:SF4">
    <property type="entry name" value="SLR1668 PROTEIN"/>
    <property type="match status" value="1"/>
</dbReference>
<dbReference type="InterPro" id="IPR013783">
    <property type="entry name" value="Ig-like_fold"/>
</dbReference>
<dbReference type="Pfam" id="PF00345">
    <property type="entry name" value="PapD_N"/>
    <property type="match status" value="1"/>
</dbReference>
<organism evidence="2 3">
    <name type="scientific">Arenicella chitinivorans</name>
    <dbReference type="NCBI Taxonomy" id="1329800"/>
    <lineage>
        <taxon>Bacteria</taxon>
        <taxon>Pseudomonadati</taxon>
        <taxon>Pseudomonadota</taxon>
        <taxon>Gammaproteobacteria</taxon>
        <taxon>Arenicellales</taxon>
        <taxon>Arenicellaceae</taxon>
        <taxon>Arenicella</taxon>
    </lineage>
</organism>
<dbReference type="GO" id="GO:0071555">
    <property type="term" value="P:cell wall organization"/>
    <property type="evidence" value="ECO:0007669"/>
    <property type="project" value="InterPro"/>
</dbReference>
<evidence type="ECO:0000313" key="2">
    <source>
        <dbReference type="EMBL" id="GGZ98090.1"/>
    </source>
</evidence>
<dbReference type="GO" id="GO:0030288">
    <property type="term" value="C:outer membrane-bounded periplasmic space"/>
    <property type="evidence" value="ECO:0007669"/>
    <property type="project" value="InterPro"/>
</dbReference>
<dbReference type="Gene3D" id="2.60.40.10">
    <property type="entry name" value="Immunoglobulins"/>
    <property type="match status" value="1"/>
</dbReference>
<dbReference type="InterPro" id="IPR016147">
    <property type="entry name" value="Pili_assmbl_chaperone_N"/>
</dbReference>
<proteinExistence type="predicted"/>
<evidence type="ECO:0000259" key="1">
    <source>
        <dbReference type="Pfam" id="PF00345"/>
    </source>
</evidence>
<dbReference type="Proteomes" id="UP000614811">
    <property type="component" value="Unassembled WGS sequence"/>
</dbReference>
<dbReference type="EMBL" id="BMXA01000001">
    <property type="protein sequence ID" value="GGZ98090.1"/>
    <property type="molecule type" value="Genomic_DNA"/>
</dbReference>
<feature type="domain" description="Pili assembly chaperone N-terminal" evidence="1">
    <location>
        <begin position="31"/>
        <end position="152"/>
    </location>
</feature>
<dbReference type="InterPro" id="IPR050643">
    <property type="entry name" value="Periplasmic_pilus_chap"/>
</dbReference>
<dbReference type="RefSeq" id="WP_189398243.1">
    <property type="nucleotide sequence ID" value="NZ_BMXA01000001.1"/>
</dbReference>
<dbReference type="PANTHER" id="PTHR30251">
    <property type="entry name" value="PILUS ASSEMBLY CHAPERONE"/>
    <property type="match status" value="1"/>
</dbReference>
<name>A0A918RIB0_9GAMM</name>
<evidence type="ECO:0000313" key="3">
    <source>
        <dbReference type="Proteomes" id="UP000614811"/>
    </source>
</evidence>
<accession>A0A918RIB0</accession>
<sequence>MKTLCQLMHLVRIIGGTVLVTTSLTVNAASFNVLPVRIYMPAERPVASIKVENKEQTAVTVQSETVLWAQQDNRQILTPTNELIVSPAIFELPPGGSQVVRVAVRGDTPINQQRTFRLFLSEVPAIEKQSANATGVTVALRLSLPIFVTPKESKAVFSWRLARRCDDATKQDLLVQNLGDQHAMMLKMTLRGETQLEQIYHPRYVLPDSRAFWPLTTDISKLPQTLWLDYETLSGATDSAELHVDENKCWQPETVTARPEVSVGG</sequence>
<dbReference type="InterPro" id="IPR008962">
    <property type="entry name" value="PapD-like_sf"/>
</dbReference>
<keyword evidence="3" id="KW-1185">Reference proteome</keyword>
<dbReference type="AlphaFoldDB" id="A0A918RIB0"/>
<reference evidence="2" key="1">
    <citation type="journal article" date="2014" name="Int. J. Syst. Evol. Microbiol.">
        <title>Complete genome sequence of Corynebacterium casei LMG S-19264T (=DSM 44701T), isolated from a smear-ripened cheese.</title>
        <authorList>
            <consortium name="US DOE Joint Genome Institute (JGI-PGF)"/>
            <person name="Walter F."/>
            <person name="Albersmeier A."/>
            <person name="Kalinowski J."/>
            <person name="Ruckert C."/>
        </authorList>
    </citation>
    <scope>NUCLEOTIDE SEQUENCE</scope>
    <source>
        <strain evidence="2">KCTC 12711</strain>
    </source>
</reference>
<protein>
    <recommendedName>
        <fullName evidence="1">Pili assembly chaperone N-terminal domain-containing protein</fullName>
    </recommendedName>
</protein>
<comment type="caution">
    <text evidence="2">The sequence shown here is derived from an EMBL/GenBank/DDBJ whole genome shotgun (WGS) entry which is preliminary data.</text>
</comment>